<dbReference type="PANTHER" id="PTHR45036">
    <property type="entry name" value="METHYLTRANSFERASE LIKE 7B"/>
    <property type="match status" value="1"/>
</dbReference>
<dbReference type="OrthoDB" id="9772751at2"/>
<dbReference type="AlphaFoldDB" id="A0A4R3N043"/>
<protein>
    <submittedName>
        <fullName evidence="2">Methyltransferase family protein</fullName>
    </submittedName>
</protein>
<dbReference type="Proteomes" id="UP000294650">
    <property type="component" value="Unassembled WGS sequence"/>
</dbReference>
<evidence type="ECO:0000259" key="1">
    <source>
        <dbReference type="Pfam" id="PF08241"/>
    </source>
</evidence>
<dbReference type="Pfam" id="PF08241">
    <property type="entry name" value="Methyltransf_11"/>
    <property type="match status" value="1"/>
</dbReference>
<gene>
    <name evidence="2" type="ORF">EDD68_1094</name>
</gene>
<keyword evidence="3" id="KW-1185">Reference proteome</keyword>
<accession>A0A4R3N043</accession>
<dbReference type="InterPro" id="IPR052356">
    <property type="entry name" value="Thiol_S-MT"/>
</dbReference>
<dbReference type="SUPFAM" id="SSF53335">
    <property type="entry name" value="S-adenosyl-L-methionine-dependent methyltransferases"/>
    <property type="match status" value="1"/>
</dbReference>
<feature type="domain" description="Methyltransferase type 11" evidence="1">
    <location>
        <begin position="42"/>
        <end position="135"/>
    </location>
</feature>
<dbReference type="GO" id="GO:0032259">
    <property type="term" value="P:methylation"/>
    <property type="evidence" value="ECO:0007669"/>
    <property type="project" value="UniProtKB-KW"/>
</dbReference>
<evidence type="ECO:0000313" key="2">
    <source>
        <dbReference type="EMBL" id="TCT22358.1"/>
    </source>
</evidence>
<sequence>MDKKKLIKKFDKQADKYEKYLQKQQGKMFRSKMFSKASGKTLEVAIGAGLNMPYYPKSIELIGVDFSPEMLKKARKAAEQYGIRAKLQLADVEELDFEENTFDTIVSSGTLCTYQDPLHMLNQFQRWCKPDGQILMIEHGISQFRSITWLQNRLNGLAKRAIGCNMNRDIQRLLKDSDLSIEKMDRIMLGSLYLIHAKPS</sequence>
<dbReference type="PANTHER" id="PTHR45036:SF1">
    <property type="entry name" value="METHYLTRANSFERASE LIKE 7A"/>
    <property type="match status" value="1"/>
</dbReference>
<organism evidence="2 3">
    <name type="scientific">Melghiribacillus thermohalophilus</name>
    <dbReference type="NCBI Taxonomy" id="1324956"/>
    <lineage>
        <taxon>Bacteria</taxon>
        <taxon>Bacillati</taxon>
        <taxon>Bacillota</taxon>
        <taxon>Bacilli</taxon>
        <taxon>Bacillales</taxon>
        <taxon>Bacillaceae</taxon>
        <taxon>Melghiribacillus</taxon>
    </lineage>
</organism>
<keyword evidence="2" id="KW-0489">Methyltransferase</keyword>
<dbReference type="GO" id="GO:0008757">
    <property type="term" value="F:S-adenosylmethionine-dependent methyltransferase activity"/>
    <property type="evidence" value="ECO:0007669"/>
    <property type="project" value="InterPro"/>
</dbReference>
<comment type="caution">
    <text evidence="2">The sequence shown here is derived from an EMBL/GenBank/DDBJ whole genome shotgun (WGS) entry which is preliminary data.</text>
</comment>
<dbReference type="CDD" id="cd02440">
    <property type="entry name" value="AdoMet_MTases"/>
    <property type="match status" value="1"/>
</dbReference>
<name>A0A4R3N043_9BACI</name>
<proteinExistence type="predicted"/>
<evidence type="ECO:0000313" key="3">
    <source>
        <dbReference type="Proteomes" id="UP000294650"/>
    </source>
</evidence>
<dbReference type="Gene3D" id="3.40.50.150">
    <property type="entry name" value="Vaccinia Virus protein VP39"/>
    <property type="match status" value="1"/>
</dbReference>
<reference evidence="2 3" key="1">
    <citation type="submission" date="2019-03" db="EMBL/GenBank/DDBJ databases">
        <title>Genomic Encyclopedia of Type Strains, Phase IV (KMG-IV): sequencing the most valuable type-strain genomes for metagenomic binning, comparative biology and taxonomic classification.</title>
        <authorList>
            <person name="Goeker M."/>
        </authorList>
    </citation>
    <scope>NUCLEOTIDE SEQUENCE [LARGE SCALE GENOMIC DNA]</scope>
    <source>
        <strain evidence="2 3">DSM 25894</strain>
    </source>
</reference>
<dbReference type="InterPro" id="IPR029063">
    <property type="entry name" value="SAM-dependent_MTases_sf"/>
</dbReference>
<dbReference type="EMBL" id="SMAN01000009">
    <property type="protein sequence ID" value="TCT22358.1"/>
    <property type="molecule type" value="Genomic_DNA"/>
</dbReference>
<keyword evidence="2" id="KW-0808">Transferase</keyword>
<dbReference type="InterPro" id="IPR013216">
    <property type="entry name" value="Methyltransf_11"/>
</dbReference>